<evidence type="ECO:0000313" key="8">
    <source>
        <dbReference type="EMBL" id="MBD2613612.1"/>
    </source>
</evidence>
<dbReference type="InterPro" id="IPR058240">
    <property type="entry name" value="rSAM_sf"/>
</dbReference>
<feature type="compositionally biased region" description="Low complexity" evidence="6">
    <location>
        <begin position="300"/>
        <end position="312"/>
    </location>
</feature>
<feature type="domain" description="Radical SAM core" evidence="7">
    <location>
        <begin position="51"/>
        <end position="288"/>
    </location>
</feature>
<dbReference type="InterPro" id="IPR013785">
    <property type="entry name" value="Aldolase_TIM"/>
</dbReference>
<dbReference type="PANTHER" id="PTHR13932">
    <property type="entry name" value="COPROPORPHYRINIGEN III OXIDASE"/>
    <property type="match status" value="1"/>
</dbReference>
<dbReference type="NCBIfam" id="NF006067">
    <property type="entry name" value="PRK08208.1"/>
    <property type="match status" value="1"/>
</dbReference>
<feature type="region of interest" description="Disordered" evidence="6">
    <location>
        <begin position="293"/>
        <end position="312"/>
    </location>
</feature>
<dbReference type="CDD" id="cd01335">
    <property type="entry name" value="Radical_SAM"/>
    <property type="match status" value="1"/>
</dbReference>
<keyword evidence="5" id="KW-0411">Iron-sulfur</keyword>
<proteinExistence type="predicted"/>
<dbReference type="SUPFAM" id="SSF102114">
    <property type="entry name" value="Radical SAM enzymes"/>
    <property type="match status" value="1"/>
</dbReference>
<protein>
    <recommendedName>
        <fullName evidence="1">Heme chaperone HemW</fullName>
    </recommendedName>
</protein>
<evidence type="ECO:0000256" key="2">
    <source>
        <dbReference type="ARBA" id="ARBA00022691"/>
    </source>
</evidence>
<keyword evidence="4" id="KW-0408">Iron</keyword>
<sequence>MIKTENPQSKIQNLKSKIAQSPYQAYVYSYPHKTAYRPLTPPIYLPELWTQQDRQALFLYIHIPFCEMRCGFCNLFTTVSHNEDFISQYVHTLQRQAQRMKAVLGDASFARFAIGGGTPTQLPVQHLATVLDIAENTMGVKLQEIPISVEVSPETATEEKLKLLRSHSIDRVSIGVQSFIESEVLATQRRQSNTQVEAALTRIKEAGFPTLNIDLIYGLPGQTVDTWLQSIHTALRFQPEEIYLYPLYVRPLTGLGRTDKEWDDIRLACYREGRSLLLSEGYTQVSMRMFRQGGQGSNLSPSSPHTPHTPHTFPSPSPVYCCQADGMVGLGCGARSYTNTLHYSNEYAVGAKGISEILQAYIQTADELFEYAHYGFQLDAEEQRRRYILLSLLSDEGLNFVNYRQRFASEVDADFPELSELLTLSLAIKDEDSLHLTEFGIERSDTIGAWLFSKKVQELMEVYELK</sequence>
<accession>A0ABR8HDZ3</accession>
<evidence type="ECO:0000256" key="4">
    <source>
        <dbReference type="ARBA" id="ARBA00023004"/>
    </source>
</evidence>
<dbReference type="PROSITE" id="PS51918">
    <property type="entry name" value="RADICAL_SAM"/>
    <property type="match status" value="1"/>
</dbReference>
<reference evidence="8 9" key="1">
    <citation type="journal article" date="2020" name="ISME J.">
        <title>Comparative genomics reveals insights into cyanobacterial evolution and habitat adaptation.</title>
        <authorList>
            <person name="Chen M.Y."/>
            <person name="Teng W.K."/>
            <person name="Zhao L."/>
            <person name="Hu C.X."/>
            <person name="Zhou Y.K."/>
            <person name="Han B.P."/>
            <person name="Song L.R."/>
            <person name="Shu W.S."/>
        </authorList>
    </citation>
    <scope>NUCLEOTIDE SEQUENCE [LARGE SCALE GENOMIC DNA]</scope>
    <source>
        <strain evidence="8 9">FACHB-252</strain>
    </source>
</reference>
<dbReference type="RefSeq" id="WP_190950838.1">
    <property type="nucleotide sequence ID" value="NZ_JACJTC010000014.1"/>
</dbReference>
<name>A0ABR8HDZ3_NOSPU</name>
<organism evidence="8 9">
    <name type="scientific">Nostoc punctiforme FACHB-252</name>
    <dbReference type="NCBI Taxonomy" id="1357509"/>
    <lineage>
        <taxon>Bacteria</taxon>
        <taxon>Bacillati</taxon>
        <taxon>Cyanobacteriota</taxon>
        <taxon>Cyanophyceae</taxon>
        <taxon>Nostocales</taxon>
        <taxon>Nostocaceae</taxon>
        <taxon>Nostoc</taxon>
    </lineage>
</organism>
<evidence type="ECO:0000256" key="3">
    <source>
        <dbReference type="ARBA" id="ARBA00022723"/>
    </source>
</evidence>
<dbReference type="PANTHER" id="PTHR13932:SF5">
    <property type="entry name" value="RADICAL S-ADENOSYL METHIONINE DOMAIN-CONTAINING PROTEIN 1, MITOCHONDRIAL"/>
    <property type="match status" value="1"/>
</dbReference>
<dbReference type="InterPro" id="IPR034505">
    <property type="entry name" value="Coproporphyrinogen-III_oxidase"/>
</dbReference>
<evidence type="ECO:0000259" key="7">
    <source>
        <dbReference type="PROSITE" id="PS51918"/>
    </source>
</evidence>
<evidence type="ECO:0000256" key="1">
    <source>
        <dbReference type="ARBA" id="ARBA00017228"/>
    </source>
</evidence>
<evidence type="ECO:0000256" key="6">
    <source>
        <dbReference type="SAM" id="MobiDB-lite"/>
    </source>
</evidence>
<keyword evidence="3" id="KW-0479">Metal-binding</keyword>
<dbReference type="Gene3D" id="3.20.20.70">
    <property type="entry name" value="Aldolase class I"/>
    <property type="match status" value="1"/>
</dbReference>
<evidence type="ECO:0000313" key="9">
    <source>
        <dbReference type="Proteomes" id="UP000606396"/>
    </source>
</evidence>
<keyword evidence="9" id="KW-1185">Reference proteome</keyword>
<evidence type="ECO:0000256" key="5">
    <source>
        <dbReference type="ARBA" id="ARBA00023014"/>
    </source>
</evidence>
<dbReference type="SFLD" id="SFLDG01065">
    <property type="entry name" value="anaerobic_coproporphyrinogen-I"/>
    <property type="match status" value="1"/>
</dbReference>
<dbReference type="InterPro" id="IPR006638">
    <property type="entry name" value="Elp3/MiaA/NifB-like_rSAM"/>
</dbReference>
<keyword evidence="2" id="KW-0949">S-adenosyl-L-methionine</keyword>
<dbReference type="EMBL" id="JACJTC010000014">
    <property type="protein sequence ID" value="MBD2613612.1"/>
    <property type="molecule type" value="Genomic_DNA"/>
</dbReference>
<dbReference type="Proteomes" id="UP000606396">
    <property type="component" value="Unassembled WGS sequence"/>
</dbReference>
<comment type="caution">
    <text evidence="8">The sequence shown here is derived from an EMBL/GenBank/DDBJ whole genome shotgun (WGS) entry which is preliminary data.</text>
</comment>
<dbReference type="SFLD" id="SFLDG01082">
    <property type="entry name" value="B12-binding_domain_containing"/>
    <property type="match status" value="1"/>
</dbReference>
<dbReference type="SMART" id="SM00729">
    <property type="entry name" value="Elp3"/>
    <property type="match status" value="1"/>
</dbReference>
<dbReference type="InterPro" id="IPR007197">
    <property type="entry name" value="rSAM"/>
</dbReference>
<dbReference type="Pfam" id="PF04055">
    <property type="entry name" value="Radical_SAM"/>
    <property type="match status" value="1"/>
</dbReference>
<dbReference type="SFLD" id="SFLDS00029">
    <property type="entry name" value="Radical_SAM"/>
    <property type="match status" value="1"/>
</dbReference>
<gene>
    <name evidence="8" type="ORF">H6G94_20415</name>
</gene>